<name>A0ABR1VWB6_9PEZI</name>
<feature type="transmembrane region" description="Helical" evidence="2">
    <location>
        <begin position="65"/>
        <end position="88"/>
    </location>
</feature>
<feature type="region of interest" description="Disordered" evidence="1">
    <location>
        <begin position="138"/>
        <end position="159"/>
    </location>
</feature>
<dbReference type="RefSeq" id="XP_066666432.1">
    <property type="nucleotide sequence ID" value="XM_066814470.1"/>
</dbReference>
<proteinExistence type="predicted"/>
<keyword evidence="2" id="KW-0812">Transmembrane</keyword>
<accession>A0ABR1VWB6</accession>
<organism evidence="3 4">
    <name type="scientific">Apiospora hydei</name>
    <dbReference type="NCBI Taxonomy" id="1337664"/>
    <lineage>
        <taxon>Eukaryota</taxon>
        <taxon>Fungi</taxon>
        <taxon>Dikarya</taxon>
        <taxon>Ascomycota</taxon>
        <taxon>Pezizomycotina</taxon>
        <taxon>Sordariomycetes</taxon>
        <taxon>Xylariomycetidae</taxon>
        <taxon>Amphisphaeriales</taxon>
        <taxon>Apiosporaceae</taxon>
        <taxon>Apiospora</taxon>
    </lineage>
</organism>
<keyword evidence="2" id="KW-1133">Transmembrane helix</keyword>
<evidence type="ECO:0000313" key="4">
    <source>
        <dbReference type="Proteomes" id="UP001433268"/>
    </source>
</evidence>
<sequence>MAPVQFAAFAAGSLVAPMPSYEAKRSSNPCYTASGRPETRRCPVLQPRDDLVPEQPEHSQNSASVAGAIVGVILVGLALIALVMTVFWKCRVARWKRLEARYGYGSYEDDSMLAPINAGGKQKPLPTVPDSQILSAVPSVHNAGPEREASRPVASHYYA</sequence>
<reference evidence="3 4" key="1">
    <citation type="submission" date="2023-01" db="EMBL/GenBank/DDBJ databases">
        <title>Analysis of 21 Apiospora genomes using comparative genomics revels a genus with tremendous synthesis potential of carbohydrate active enzymes and secondary metabolites.</title>
        <authorList>
            <person name="Sorensen T."/>
        </authorList>
    </citation>
    <scope>NUCLEOTIDE SEQUENCE [LARGE SCALE GENOMIC DNA]</scope>
    <source>
        <strain evidence="3 4">CBS 114990</strain>
    </source>
</reference>
<dbReference type="EMBL" id="JAQQWN010000007">
    <property type="protein sequence ID" value="KAK8075492.1"/>
    <property type="molecule type" value="Genomic_DNA"/>
</dbReference>
<dbReference type="GeneID" id="92047530"/>
<keyword evidence="2" id="KW-0472">Membrane</keyword>
<evidence type="ECO:0000256" key="2">
    <source>
        <dbReference type="SAM" id="Phobius"/>
    </source>
</evidence>
<evidence type="ECO:0000313" key="3">
    <source>
        <dbReference type="EMBL" id="KAK8075492.1"/>
    </source>
</evidence>
<protein>
    <submittedName>
        <fullName evidence="3">Uncharacterized protein</fullName>
    </submittedName>
</protein>
<gene>
    <name evidence="3" type="ORF">PG997_010155</name>
</gene>
<keyword evidence="4" id="KW-1185">Reference proteome</keyword>
<dbReference type="Proteomes" id="UP001433268">
    <property type="component" value="Unassembled WGS sequence"/>
</dbReference>
<evidence type="ECO:0000256" key="1">
    <source>
        <dbReference type="SAM" id="MobiDB-lite"/>
    </source>
</evidence>
<comment type="caution">
    <text evidence="3">The sequence shown here is derived from an EMBL/GenBank/DDBJ whole genome shotgun (WGS) entry which is preliminary data.</text>
</comment>